<dbReference type="Pfam" id="PF07730">
    <property type="entry name" value="HisKA_3"/>
    <property type="match status" value="1"/>
</dbReference>
<comment type="caution">
    <text evidence="12">The sequence shown here is derived from an EMBL/GenBank/DDBJ whole genome shotgun (WGS) entry which is preliminary data.</text>
</comment>
<dbReference type="RefSeq" id="WP_189030463.1">
    <property type="nucleotide sequence ID" value="NZ_BMNE01000004.1"/>
</dbReference>
<dbReference type="GO" id="GO:0016301">
    <property type="term" value="F:kinase activity"/>
    <property type="evidence" value="ECO:0007669"/>
    <property type="project" value="UniProtKB-KW"/>
</dbReference>
<keyword evidence="7" id="KW-0067">ATP-binding</keyword>
<evidence type="ECO:0000256" key="4">
    <source>
        <dbReference type="ARBA" id="ARBA00022679"/>
    </source>
</evidence>
<feature type="domain" description="Histidine kinase/HSP90-like ATPase" evidence="11">
    <location>
        <begin position="516"/>
        <end position="606"/>
    </location>
</feature>
<evidence type="ECO:0000256" key="3">
    <source>
        <dbReference type="ARBA" id="ARBA00022553"/>
    </source>
</evidence>
<evidence type="ECO:0000259" key="11">
    <source>
        <dbReference type="SMART" id="SM00387"/>
    </source>
</evidence>
<dbReference type="PROSITE" id="PS51257">
    <property type="entry name" value="PROKAR_LIPOPROTEIN"/>
    <property type="match status" value="1"/>
</dbReference>
<feature type="transmembrane region" description="Helical" evidence="10">
    <location>
        <begin position="261"/>
        <end position="279"/>
    </location>
</feature>
<dbReference type="InterPro" id="IPR036890">
    <property type="entry name" value="HATPase_C_sf"/>
</dbReference>
<feature type="transmembrane region" description="Helical" evidence="10">
    <location>
        <begin position="147"/>
        <end position="167"/>
    </location>
</feature>
<feature type="transmembrane region" description="Helical" evidence="10">
    <location>
        <begin position="63"/>
        <end position="81"/>
    </location>
</feature>
<dbReference type="CDD" id="cd16917">
    <property type="entry name" value="HATPase_UhpB-NarQ-NarX-like"/>
    <property type="match status" value="1"/>
</dbReference>
<protein>
    <recommendedName>
        <fullName evidence="2">histidine kinase</fullName>
        <ecNumber evidence="2">2.7.13.3</ecNumber>
    </recommendedName>
</protein>
<organism evidence="12 13">
    <name type="scientific">Nocardia rhizosphaerihabitans</name>
    <dbReference type="NCBI Taxonomy" id="1691570"/>
    <lineage>
        <taxon>Bacteria</taxon>
        <taxon>Bacillati</taxon>
        <taxon>Actinomycetota</taxon>
        <taxon>Actinomycetes</taxon>
        <taxon>Mycobacteriales</taxon>
        <taxon>Nocardiaceae</taxon>
        <taxon>Nocardia</taxon>
    </lineage>
</organism>
<feature type="transmembrane region" description="Helical" evidence="10">
    <location>
        <begin position="114"/>
        <end position="135"/>
    </location>
</feature>
<evidence type="ECO:0000313" key="13">
    <source>
        <dbReference type="Proteomes" id="UP000658127"/>
    </source>
</evidence>
<dbReference type="EC" id="2.7.13.3" evidence="2"/>
<dbReference type="SUPFAM" id="SSF55874">
    <property type="entry name" value="ATPase domain of HSP90 chaperone/DNA topoisomerase II/histidine kinase"/>
    <property type="match status" value="1"/>
</dbReference>
<evidence type="ECO:0000256" key="8">
    <source>
        <dbReference type="ARBA" id="ARBA00023012"/>
    </source>
</evidence>
<feature type="transmembrane region" description="Helical" evidence="10">
    <location>
        <begin position="228"/>
        <end position="249"/>
    </location>
</feature>
<name>A0ABQ2KK35_9NOCA</name>
<keyword evidence="6 12" id="KW-0418">Kinase</keyword>
<evidence type="ECO:0000313" key="12">
    <source>
        <dbReference type="EMBL" id="GGN85731.1"/>
    </source>
</evidence>
<dbReference type="Gene3D" id="3.30.565.10">
    <property type="entry name" value="Histidine kinase-like ATPase, C-terminal domain"/>
    <property type="match status" value="1"/>
</dbReference>
<dbReference type="InterPro" id="IPR050482">
    <property type="entry name" value="Sensor_HK_TwoCompSys"/>
</dbReference>
<keyword evidence="10" id="KW-0472">Membrane</keyword>
<evidence type="ECO:0000256" key="1">
    <source>
        <dbReference type="ARBA" id="ARBA00000085"/>
    </source>
</evidence>
<dbReference type="InterPro" id="IPR003594">
    <property type="entry name" value="HATPase_dom"/>
</dbReference>
<evidence type="ECO:0000256" key="10">
    <source>
        <dbReference type="SAM" id="Phobius"/>
    </source>
</evidence>
<keyword evidence="3" id="KW-0597">Phosphoprotein</keyword>
<keyword evidence="4" id="KW-0808">Transferase</keyword>
<evidence type="ECO:0000256" key="7">
    <source>
        <dbReference type="ARBA" id="ARBA00022840"/>
    </source>
</evidence>
<evidence type="ECO:0000256" key="6">
    <source>
        <dbReference type="ARBA" id="ARBA00022777"/>
    </source>
</evidence>
<keyword evidence="13" id="KW-1185">Reference proteome</keyword>
<evidence type="ECO:0000256" key="5">
    <source>
        <dbReference type="ARBA" id="ARBA00022741"/>
    </source>
</evidence>
<dbReference type="PANTHER" id="PTHR24421:SF10">
    <property type="entry name" value="NITRATE_NITRITE SENSOR PROTEIN NARQ"/>
    <property type="match status" value="1"/>
</dbReference>
<dbReference type="SMART" id="SM00387">
    <property type="entry name" value="HATPase_c"/>
    <property type="match status" value="1"/>
</dbReference>
<keyword evidence="8" id="KW-0902">Two-component regulatory system</keyword>
<gene>
    <name evidence="12" type="ORF">GCM10011610_40320</name>
</gene>
<accession>A0ABQ2KK35</accession>
<dbReference type="Gene3D" id="1.20.5.1930">
    <property type="match status" value="1"/>
</dbReference>
<feature type="transmembrane region" description="Helical" evidence="10">
    <location>
        <begin position="88"/>
        <end position="108"/>
    </location>
</feature>
<comment type="catalytic activity">
    <reaction evidence="1">
        <text>ATP + protein L-histidine = ADP + protein N-phospho-L-histidine.</text>
        <dbReference type="EC" id="2.7.13.3"/>
    </reaction>
</comment>
<dbReference type="InterPro" id="IPR011712">
    <property type="entry name" value="Sig_transdc_His_kin_sub3_dim/P"/>
</dbReference>
<keyword evidence="10" id="KW-0812">Transmembrane</keyword>
<keyword evidence="9" id="KW-0175">Coiled coil</keyword>
<dbReference type="Proteomes" id="UP000658127">
    <property type="component" value="Unassembled WGS sequence"/>
</dbReference>
<keyword evidence="5" id="KW-0547">Nucleotide-binding</keyword>
<evidence type="ECO:0000256" key="9">
    <source>
        <dbReference type="SAM" id="Coils"/>
    </source>
</evidence>
<dbReference type="EMBL" id="BMNE01000004">
    <property type="protein sequence ID" value="GGN85731.1"/>
    <property type="molecule type" value="Genomic_DNA"/>
</dbReference>
<dbReference type="Pfam" id="PF02518">
    <property type="entry name" value="HATPase_c"/>
    <property type="match status" value="1"/>
</dbReference>
<evidence type="ECO:0000256" key="2">
    <source>
        <dbReference type="ARBA" id="ARBA00012438"/>
    </source>
</evidence>
<feature type="coiled-coil region" evidence="9">
    <location>
        <begin position="383"/>
        <end position="414"/>
    </location>
</feature>
<reference evidence="13" key="1">
    <citation type="journal article" date="2019" name="Int. J. Syst. Evol. Microbiol.">
        <title>The Global Catalogue of Microorganisms (GCM) 10K type strain sequencing project: providing services to taxonomists for standard genome sequencing and annotation.</title>
        <authorList>
            <consortium name="The Broad Institute Genomics Platform"/>
            <consortium name="The Broad Institute Genome Sequencing Center for Infectious Disease"/>
            <person name="Wu L."/>
            <person name="Ma J."/>
        </authorList>
    </citation>
    <scope>NUCLEOTIDE SEQUENCE [LARGE SCALE GENOMIC DNA]</scope>
    <source>
        <strain evidence="13">CGMCC 4.7329</strain>
    </source>
</reference>
<sequence>MTPRTVALIGGVTACAAALSVAVVLSVDWSEAALYDPARILLFGPREAFAAAQTSPKFSRVELALFLLTGASFVASGLFTWTKRPRDLAGPLFVVAGIVWLACCVRRSSDPMLFTAGAVLTNIYLPVMLPILLGFPTGRLHQSWERWYVRACWVLAVFGVSAEWLFFDPREVPAPHRSTSVNLLLIRHDAVLADRIQLTVGAAAVLLAITIIAVVIKRWRSGTAAYRAGFTPIMVLATVAGVSTLWILATAARFPGSVHAWTLNLRYIPLVLLPTAIVFGQVRYRMARAAVGDAMVEIGAAPISSGFVEALRRALHDPTLALWTYNAERGGYVDDEGNIRGLPHGGGHRVATILERDGAATAALVYDKQLQNEPELLAAVRGATELALDHERLRNDLQAQLAEVRRSRERIVAAGDAERRRVERDLHDGAQQRLVAAALLLRRAQRAADTETQGDLVTRGAAELDTALTELRELARGVFPPILAERGLTAALTSLAERSPLPVRIHGTLVPRPPAGVELAAYFIAAEAVTNAAKHSGATHVDIEVRLVDDTVRMTIADDGRGGAQIRPGGGLSGLSDRAAALGGRLNVDSTPGAGTVLTVTLPVHSGDAP</sequence>
<keyword evidence="10" id="KW-1133">Transmembrane helix</keyword>
<dbReference type="PANTHER" id="PTHR24421">
    <property type="entry name" value="NITRATE/NITRITE SENSOR PROTEIN NARX-RELATED"/>
    <property type="match status" value="1"/>
</dbReference>
<feature type="transmembrane region" description="Helical" evidence="10">
    <location>
        <begin position="196"/>
        <end position="216"/>
    </location>
</feature>
<proteinExistence type="predicted"/>